<keyword evidence="4" id="KW-0732">Signal</keyword>
<sequence length="219" mass="24748">MVILRWCWLPLVLVSISEALDPDETTTVASVGGSDLTAAKCGKKRAGCCSELYIGEEEELEKCFLIHSSKLPQDGESDIGKTFRFLSCFVECLYKQKKYVGKSDTINMKMVKLNAETTFADRPKEKDYHIAMFDYCRKDASSMYNLLKASPGAKALLRSACRPYLLMVFLCVADYHHDHECPYFRWEGSTKAGTKDQCERDKAQCYAIDGLTMPTEKPI</sequence>
<dbReference type="Proteomes" id="UP000007801">
    <property type="component" value="Unassembled WGS sequence"/>
</dbReference>
<protein>
    <submittedName>
        <fullName evidence="5">Odorant-binding protein 58d</fullName>
    </submittedName>
</protein>
<evidence type="ECO:0000313" key="5">
    <source>
        <dbReference type="EMBL" id="EDV37602.1"/>
    </source>
</evidence>
<dbReference type="OrthoDB" id="8014995at2759"/>
<dbReference type="KEGG" id="dan:6496371"/>
<evidence type="ECO:0000256" key="4">
    <source>
        <dbReference type="SAM" id="SignalP"/>
    </source>
</evidence>
<dbReference type="PhylomeDB" id="B3MEI2"/>
<dbReference type="InParanoid" id="B3MEI2"/>
<reference evidence="5 6" key="1">
    <citation type="journal article" date="2007" name="Nature">
        <title>Evolution of genes and genomes on the Drosophila phylogeny.</title>
        <authorList>
            <consortium name="Drosophila 12 Genomes Consortium"/>
            <person name="Clark A.G."/>
            <person name="Eisen M.B."/>
            <person name="Smith D.R."/>
            <person name="Bergman C.M."/>
            <person name="Oliver B."/>
            <person name="Markow T.A."/>
            <person name="Kaufman T.C."/>
            <person name="Kellis M."/>
            <person name="Gelbart W."/>
            <person name="Iyer V.N."/>
            <person name="Pollard D.A."/>
            <person name="Sackton T.B."/>
            <person name="Larracuente A.M."/>
            <person name="Singh N.D."/>
            <person name="Abad J.P."/>
            <person name="Abt D.N."/>
            <person name="Adryan B."/>
            <person name="Aguade M."/>
            <person name="Akashi H."/>
            <person name="Anderson W.W."/>
            <person name="Aquadro C.F."/>
            <person name="Ardell D.H."/>
            <person name="Arguello R."/>
            <person name="Artieri C.G."/>
            <person name="Barbash D.A."/>
            <person name="Barker D."/>
            <person name="Barsanti P."/>
            <person name="Batterham P."/>
            <person name="Batzoglou S."/>
            <person name="Begun D."/>
            <person name="Bhutkar A."/>
            <person name="Blanco E."/>
            <person name="Bosak S.A."/>
            <person name="Bradley R.K."/>
            <person name="Brand A.D."/>
            <person name="Brent M.R."/>
            <person name="Brooks A.N."/>
            <person name="Brown R.H."/>
            <person name="Butlin R.K."/>
            <person name="Caggese C."/>
            <person name="Calvi B.R."/>
            <person name="Bernardo de Carvalho A."/>
            <person name="Caspi A."/>
            <person name="Castrezana S."/>
            <person name="Celniker S.E."/>
            <person name="Chang J.L."/>
            <person name="Chapple C."/>
            <person name="Chatterji S."/>
            <person name="Chinwalla A."/>
            <person name="Civetta A."/>
            <person name="Clifton S.W."/>
            <person name="Comeron J.M."/>
            <person name="Costello J.C."/>
            <person name="Coyne J.A."/>
            <person name="Daub J."/>
            <person name="David R.G."/>
            <person name="Delcher A.L."/>
            <person name="Delehaunty K."/>
            <person name="Do C.B."/>
            <person name="Ebling H."/>
            <person name="Edwards K."/>
            <person name="Eickbush T."/>
            <person name="Evans J.D."/>
            <person name="Filipski A."/>
            <person name="Findeiss S."/>
            <person name="Freyhult E."/>
            <person name="Fulton L."/>
            <person name="Fulton R."/>
            <person name="Garcia A.C."/>
            <person name="Gardiner A."/>
            <person name="Garfield D.A."/>
            <person name="Garvin B.E."/>
            <person name="Gibson G."/>
            <person name="Gilbert D."/>
            <person name="Gnerre S."/>
            <person name="Godfrey J."/>
            <person name="Good R."/>
            <person name="Gotea V."/>
            <person name="Gravely B."/>
            <person name="Greenberg A.J."/>
            <person name="Griffiths-Jones S."/>
            <person name="Gross S."/>
            <person name="Guigo R."/>
            <person name="Gustafson E.A."/>
            <person name="Haerty W."/>
            <person name="Hahn M.W."/>
            <person name="Halligan D.L."/>
            <person name="Halpern A.L."/>
            <person name="Halter G.M."/>
            <person name="Han M.V."/>
            <person name="Heger A."/>
            <person name="Hillier L."/>
            <person name="Hinrichs A.S."/>
            <person name="Holmes I."/>
            <person name="Hoskins R.A."/>
            <person name="Hubisz M.J."/>
            <person name="Hultmark D."/>
            <person name="Huntley M.A."/>
            <person name="Jaffe D.B."/>
            <person name="Jagadeeshan S."/>
            <person name="Jeck W.R."/>
            <person name="Johnson J."/>
            <person name="Jones C.D."/>
            <person name="Jordan W.C."/>
            <person name="Karpen G.H."/>
            <person name="Kataoka E."/>
            <person name="Keightley P.D."/>
            <person name="Kheradpour P."/>
            <person name="Kirkness E.F."/>
            <person name="Koerich L.B."/>
            <person name="Kristiansen K."/>
            <person name="Kudrna D."/>
            <person name="Kulathinal R.J."/>
            <person name="Kumar S."/>
            <person name="Kwok R."/>
            <person name="Lander E."/>
            <person name="Langley C.H."/>
            <person name="Lapoint R."/>
            <person name="Lazzaro B.P."/>
            <person name="Lee S.J."/>
            <person name="Levesque L."/>
            <person name="Li R."/>
            <person name="Lin C.F."/>
            <person name="Lin M.F."/>
            <person name="Lindblad-Toh K."/>
            <person name="Llopart A."/>
            <person name="Long M."/>
            <person name="Low L."/>
            <person name="Lozovsky E."/>
            <person name="Lu J."/>
            <person name="Luo M."/>
            <person name="Machado C.A."/>
            <person name="Makalowski W."/>
            <person name="Marzo M."/>
            <person name="Matsuda M."/>
            <person name="Matzkin L."/>
            <person name="McAllister B."/>
            <person name="McBride C.S."/>
            <person name="McKernan B."/>
            <person name="McKernan K."/>
            <person name="Mendez-Lago M."/>
            <person name="Minx P."/>
            <person name="Mollenhauer M.U."/>
            <person name="Montooth K."/>
            <person name="Mount S.M."/>
            <person name="Mu X."/>
            <person name="Myers E."/>
            <person name="Negre B."/>
            <person name="Newfeld S."/>
            <person name="Nielsen R."/>
            <person name="Noor M.A."/>
            <person name="O'Grady P."/>
            <person name="Pachter L."/>
            <person name="Papaceit M."/>
            <person name="Parisi M.J."/>
            <person name="Parisi M."/>
            <person name="Parts L."/>
            <person name="Pedersen J.S."/>
            <person name="Pesole G."/>
            <person name="Phillippy A.M."/>
            <person name="Ponting C.P."/>
            <person name="Pop M."/>
            <person name="Porcelli D."/>
            <person name="Powell J.R."/>
            <person name="Prohaska S."/>
            <person name="Pruitt K."/>
            <person name="Puig M."/>
            <person name="Quesneville H."/>
            <person name="Ram K.R."/>
            <person name="Rand D."/>
            <person name="Rasmussen M.D."/>
            <person name="Reed L.K."/>
            <person name="Reenan R."/>
            <person name="Reily A."/>
            <person name="Remington K.A."/>
            <person name="Rieger T.T."/>
            <person name="Ritchie M.G."/>
            <person name="Robin C."/>
            <person name="Rogers Y.H."/>
            <person name="Rohde C."/>
            <person name="Rozas J."/>
            <person name="Rubenfield M.J."/>
            <person name="Ruiz A."/>
            <person name="Russo S."/>
            <person name="Salzberg S.L."/>
            <person name="Sanchez-Gracia A."/>
            <person name="Saranga D.J."/>
            <person name="Sato H."/>
            <person name="Schaeffer S.W."/>
            <person name="Schatz M.C."/>
            <person name="Schlenke T."/>
            <person name="Schwartz R."/>
            <person name="Segarra C."/>
            <person name="Singh R.S."/>
            <person name="Sirot L."/>
            <person name="Sirota M."/>
            <person name="Sisneros N.B."/>
            <person name="Smith C.D."/>
            <person name="Smith T.F."/>
            <person name="Spieth J."/>
            <person name="Stage D.E."/>
            <person name="Stark A."/>
            <person name="Stephan W."/>
            <person name="Strausberg R.L."/>
            <person name="Strempel S."/>
            <person name="Sturgill D."/>
            <person name="Sutton G."/>
            <person name="Sutton G.G."/>
            <person name="Tao W."/>
            <person name="Teichmann S."/>
            <person name="Tobari Y.N."/>
            <person name="Tomimura Y."/>
            <person name="Tsolas J.M."/>
            <person name="Valente V.L."/>
            <person name="Venter E."/>
            <person name="Venter J.C."/>
            <person name="Vicario S."/>
            <person name="Vieira F.G."/>
            <person name="Vilella A.J."/>
            <person name="Villasante A."/>
            <person name="Walenz B."/>
            <person name="Wang J."/>
            <person name="Wasserman M."/>
            <person name="Watts T."/>
            <person name="Wilson D."/>
            <person name="Wilson R.K."/>
            <person name="Wing R.A."/>
            <person name="Wolfner M.F."/>
            <person name="Wong A."/>
            <person name="Wong G.K."/>
            <person name="Wu C.I."/>
            <person name="Wu G."/>
            <person name="Yamamoto D."/>
            <person name="Yang H.P."/>
            <person name="Yang S.P."/>
            <person name="Yorke J.A."/>
            <person name="Yoshida K."/>
            <person name="Zdobnov E."/>
            <person name="Zhang P."/>
            <person name="Zhang Y."/>
            <person name="Zimin A.V."/>
            <person name="Baldwin J."/>
            <person name="Abdouelleil A."/>
            <person name="Abdulkadir J."/>
            <person name="Abebe A."/>
            <person name="Abera B."/>
            <person name="Abreu J."/>
            <person name="Acer S.C."/>
            <person name="Aftuck L."/>
            <person name="Alexander A."/>
            <person name="An P."/>
            <person name="Anderson E."/>
            <person name="Anderson S."/>
            <person name="Arachi H."/>
            <person name="Azer M."/>
            <person name="Bachantsang P."/>
            <person name="Barry A."/>
            <person name="Bayul T."/>
            <person name="Berlin A."/>
            <person name="Bessette D."/>
            <person name="Bloom T."/>
            <person name="Blye J."/>
            <person name="Boguslavskiy L."/>
            <person name="Bonnet C."/>
            <person name="Boukhgalter B."/>
            <person name="Bourzgui I."/>
            <person name="Brown A."/>
            <person name="Cahill P."/>
            <person name="Channer S."/>
            <person name="Cheshatsang Y."/>
            <person name="Chuda L."/>
            <person name="Citroen M."/>
            <person name="Collymore A."/>
            <person name="Cooke P."/>
            <person name="Costello M."/>
            <person name="D'Aco K."/>
            <person name="Daza R."/>
            <person name="De Haan G."/>
            <person name="DeGray S."/>
            <person name="DeMaso C."/>
            <person name="Dhargay N."/>
            <person name="Dooley K."/>
            <person name="Dooley E."/>
            <person name="Doricent M."/>
            <person name="Dorje P."/>
            <person name="Dorjee K."/>
            <person name="Dupes A."/>
            <person name="Elong R."/>
            <person name="Falk J."/>
            <person name="Farina A."/>
            <person name="Faro S."/>
            <person name="Ferguson D."/>
            <person name="Fisher S."/>
            <person name="Foley C.D."/>
            <person name="Franke A."/>
            <person name="Friedrich D."/>
            <person name="Gadbois L."/>
            <person name="Gearin G."/>
            <person name="Gearin C.R."/>
            <person name="Giannoukos G."/>
            <person name="Goode T."/>
            <person name="Graham J."/>
            <person name="Grandbois E."/>
            <person name="Grewal S."/>
            <person name="Gyaltsen K."/>
            <person name="Hafez N."/>
            <person name="Hagos B."/>
            <person name="Hall J."/>
            <person name="Henson C."/>
            <person name="Hollinger A."/>
            <person name="Honan T."/>
            <person name="Huard M.D."/>
            <person name="Hughes L."/>
            <person name="Hurhula B."/>
            <person name="Husby M.E."/>
            <person name="Kamat A."/>
            <person name="Kanga B."/>
            <person name="Kashin S."/>
            <person name="Khazanovich D."/>
            <person name="Kisner P."/>
            <person name="Lance K."/>
            <person name="Lara M."/>
            <person name="Lee W."/>
            <person name="Lennon N."/>
            <person name="Letendre F."/>
            <person name="LeVine R."/>
            <person name="Lipovsky A."/>
            <person name="Liu X."/>
            <person name="Liu J."/>
            <person name="Liu S."/>
            <person name="Lokyitsang T."/>
            <person name="Lokyitsang Y."/>
            <person name="Lubonja R."/>
            <person name="Lui A."/>
            <person name="MacDonald P."/>
            <person name="Magnisalis V."/>
            <person name="Maru K."/>
            <person name="Matthews C."/>
            <person name="McCusker W."/>
            <person name="McDonough S."/>
            <person name="Mehta T."/>
            <person name="Meldrim J."/>
            <person name="Meneus L."/>
            <person name="Mihai O."/>
            <person name="Mihalev A."/>
            <person name="Mihova T."/>
            <person name="Mittelman R."/>
            <person name="Mlenga V."/>
            <person name="Montmayeur A."/>
            <person name="Mulrain L."/>
            <person name="Navidi A."/>
            <person name="Naylor J."/>
            <person name="Negash T."/>
            <person name="Nguyen T."/>
            <person name="Nguyen N."/>
            <person name="Nicol R."/>
            <person name="Norbu C."/>
            <person name="Norbu N."/>
            <person name="Novod N."/>
            <person name="O'Neill B."/>
            <person name="Osman S."/>
            <person name="Markiewicz E."/>
            <person name="Oyono O.L."/>
            <person name="Patti C."/>
            <person name="Phunkhang P."/>
            <person name="Pierre F."/>
            <person name="Priest M."/>
            <person name="Raghuraman S."/>
            <person name="Rege F."/>
            <person name="Reyes R."/>
            <person name="Rise C."/>
            <person name="Rogov P."/>
            <person name="Ross K."/>
            <person name="Ryan E."/>
            <person name="Settipalli S."/>
            <person name="Shea T."/>
            <person name="Sherpa N."/>
            <person name="Shi L."/>
            <person name="Shih D."/>
            <person name="Sparrow T."/>
            <person name="Spaulding J."/>
            <person name="Stalker J."/>
            <person name="Stange-Thomann N."/>
            <person name="Stavropoulos S."/>
            <person name="Stone C."/>
            <person name="Strader C."/>
            <person name="Tesfaye S."/>
            <person name="Thomson T."/>
            <person name="Thoulutsang Y."/>
            <person name="Thoulutsang D."/>
            <person name="Topham K."/>
            <person name="Topping I."/>
            <person name="Tsamla T."/>
            <person name="Vassiliev H."/>
            <person name="Vo A."/>
            <person name="Wangchuk T."/>
            <person name="Wangdi T."/>
            <person name="Weiand M."/>
            <person name="Wilkinson J."/>
            <person name="Wilson A."/>
            <person name="Yadav S."/>
            <person name="Young G."/>
            <person name="Yu Q."/>
            <person name="Zembek L."/>
            <person name="Zhong D."/>
            <person name="Zimmer A."/>
            <person name="Zwirko Z."/>
            <person name="Jaffe D.B."/>
            <person name="Alvarez P."/>
            <person name="Brockman W."/>
            <person name="Butler J."/>
            <person name="Chin C."/>
            <person name="Gnerre S."/>
            <person name="Grabherr M."/>
            <person name="Kleber M."/>
            <person name="Mauceli E."/>
            <person name="MacCallum I."/>
        </authorList>
    </citation>
    <scope>NUCLEOTIDE SEQUENCE [LARGE SCALE GENOMIC DNA]</scope>
    <source>
        <strain evidence="6">Tucson 14024-0371.13</strain>
    </source>
</reference>
<feature type="chain" id="PRO_5002793026" evidence="4">
    <location>
        <begin position="20"/>
        <end position="219"/>
    </location>
</feature>
<dbReference type="Gene3D" id="1.10.238.270">
    <property type="match status" value="1"/>
</dbReference>
<evidence type="ECO:0000313" key="6">
    <source>
        <dbReference type="Proteomes" id="UP000007801"/>
    </source>
</evidence>
<keyword evidence="6" id="KW-1185">Reference proteome</keyword>
<dbReference type="GO" id="GO:0005576">
    <property type="term" value="C:extracellular region"/>
    <property type="evidence" value="ECO:0007669"/>
    <property type="project" value="UniProtKB-SubCell"/>
</dbReference>
<dbReference type="eggNOG" id="ENOG502TIEF">
    <property type="taxonomic scope" value="Eukaryota"/>
</dbReference>
<dbReference type="STRING" id="7217.B3MEI2"/>
<dbReference type="AlphaFoldDB" id="B3MEI2"/>
<dbReference type="OMA" id="KDYHIAM"/>
<dbReference type="EMBL" id="CH902619">
    <property type="protein sequence ID" value="EDV37602.1"/>
    <property type="molecule type" value="Genomic_DNA"/>
</dbReference>
<dbReference type="PANTHER" id="PTHR21066:SF15">
    <property type="entry name" value="GH25962P-RELATED"/>
    <property type="match status" value="1"/>
</dbReference>
<feature type="signal peptide" evidence="4">
    <location>
        <begin position="1"/>
        <end position="19"/>
    </location>
</feature>
<organism evidence="5 6">
    <name type="scientific">Drosophila ananassae</name>
    <name type="common">Fruit fly</name>
    <dbReference type="NCBI Taxonomy" id="7217"/>
    <lineage>
        <taxon>Eukaryota</taxon>
        <taxon>Metazoa</taxon>
        <taxon>Ecdysozoa</taxon>
        <taxon>Arthropoda</taxon>
        <taxon>Hexapoda</taxon>
        <taxon>Insecta</taxon>
        <taxon>Pterygota</taxon>
        <taxon>Neoptera</taxon>
        <taxon>Endopterygota</taxon>
        <taxon>Diptera</taxon>
        <taxon>Brachycera</taxon>
        <taxon>Muscomorpha</taxon>
        <taxon>Ephydroidea</taxon>
        <taxon>Drosophilidae</taxon>
        <taxon>Drosophila</taxon>
        <taxon>Sophophora</taxon>
    </lineage>
</organism>
<name>B3MEI2_DROAN</name>
<dbReference type="GeneID" id="6496371"/>
<dbReference type="FunCoup" id="B3MEI2">
    <property type="interactions" value="70"/>
</dbReference>
<comment type="similarity">
    <text evidence="2">Belongs to the PBP/GOBP family.</text>
</comment>
<evidence type="ECO:0000256" key="3">
    <source>
        <dbReference type="ARBA" id="ARBA00022525"/>
    </source>
</evidence>
<gene>
    <name evidence="5" type="primary">Dana\Obp58d</name>
    <name evidence="5" type="synonym">Dana\GF13532</name>
    <name evidence="5" type="synonym">dana_GLEANR_13545</name>
    <name evidence="5" type="synonym">DanaObp58d</name>
    <name evidence="5" type="synonym">Obp58d</name>
    <name evidence="5" type="ORF">GF13532</name>
</gene>
<dbReference type="InterPro" id="IPR052295">
    <property type="entry name" value="Odorant-binding_protein"/>
</dbReference>
<dbReference type="CTD" id="37609"/>
<dbReference type="PANTHER" id="PTHR21066">
    <property type="entry name" value="ODORANT-BINDING PROTEIN 59A-RELATED"/>
    <property type="match status" value="1"/>
</dbReference>
<evidence type="ECO:0000256" key="2">
    <source>
        <dbReference type="ARBA" id="ARBA00008098"/>
    </source>
</evidence>
<proteinExistence type="inferred from homology"/>
<evidence type="ECO:0000256" key="1">
    <source>
        <dbReference type="ARBA" id="ARBA00004613"/>
    </source>
</evidence>
<keyword evidence="3" id="KW-0964">Secreted</keyword>
<dbReference type="HOGENOM" id="CLU_1246537_0_0_1"/>
<comment type="subcellular location">
    <subcellularLocation>
        <location evidence="1">Secreted</location>
    </subcellularLocation>
</comment>
<accession>B3MEI2</accession>